<dbReference type="GO" id="GO:0005524">
    <property type="term" value="F:ATP binding"/>
    <property type="evidence" value="ECO:0007669"/>
    <property type="project" value="UniProtKB-KW"/>
</dbReference>
<keyword evidence="9" id="KW-0812">Transmembrane</keyword>
<dbReference type="InterPro" id="IPR011623">
    <property type="entry name" value="7TMR_DISM_rcpt_extracell_dom1"/>
</dbReference>
<dbReference type="Proteomes" id="UP000253850">
    <property type="component" value="Chromosome"/>
</dbReference>
<dbReference type="InterPro" id="IPR003661">
    <property type="entry name" value="HisK_dim/P_dom"/>
</dbReference>
<dbReference type="EC" id="2.7.13.3" evidence="2"/>
<keyword evidence="14" id="KW-1185">Reference proteome</keyword>
<dbReference type="EMBL" id="CP031217">
    <property type="protein sequence ID" value="AXH11131.1"/>
    <property type="molecule type" value="Genomic_DNA"/>
</dbReference>
<evidence type="ECO:0000256" key="4">
    <source>
        <dbReference type="ARBA" id="ARBA00022679"/>
    </source>
</evidence>
<evidence type="ECO:0000259" key="10">
    <source>
        <dbReference type="PROSITE" id="PS50109"/>
    </source>
</evidence>
<comment type="catalytic activity">
    <reaction evidence="1">
        <text>ATP + protein L-histidine = ADP + protein N-phospho-L-histidine.</text>
        <dbReference type="EC" id="2.7.13.3"/>
    </reaction>
</comment>
<dbReference type="Gene3D" id="1.10.287.130">
    <property type="match status" value="1"/>
</dbReference>
<keyword evidence="9" id="KW-1133">Transmembrane helix</keyword>
<feature type="transmembrane region" description="Helical" evidence="9">
    <location>
        <begin position="66"/>
        <end position="85"/>
    </location>
</feature>
<dbReference type="AlphaFoldDB" id="A0AAX2A6I5"/>
<feature type="transmembrane region" description="Helical" evidence="9">
    <location>
        <begin position="145"/>
        <end position="163"/>
    </location>
</feature>
<gene>
    <name evidence="11" type="ORF">ABIV_0091</name>
    <name evidence="12" type="ORF">CRV05_08085</name>
</gene>
<accession>A0AAX2A6I5</accession>
<feature type="transmembrane region" description="Helical" evidence="9">
    <location>
        <begin position="175"/>
        <end position="192"/>
    </location>
</feature>
<proteinExistence type="predicted"/>
<dbReference type="Pfam" id="PF02518">
    <property type="entry name" value="HATPase_c"/>
    <property type="match status" value="1"/>
</dbReference>
<dbReference type="PANTHER" id="PTHR43065:SF10">
    <property type="entry name" value="PEROXIDE STRESS-ACTIVATED HISTIDINE KINASE MAK3"/>
    <property type="match status" value="1"/>
</dbReference>
<evidence type="ECO:0000256" key="8">
    <source>
        <dbReference type="ARBA" id="ARBA00023012"/>
    </source>
</evidence>
<feature type="transmembrane region" description="Helical" evidence="9">
    <location>
        <begin position="120"/>
        <end position="138"/>
    </location>
</feature>
<evidence type="ECO:0000313" key="14">
    <source>
        <dbReference type="Proteomes" id="UP000289193"/>
    </source>
</evidence>
<keyword evidence="9" id="KW-0472">Membrane</keyword>
<feature type="transmembrane region" description="Helical" evidence="9">
    <location>
        <begin position="97"/>
        <end position="114"/>
    </location>
</feature>
<evidence type="ECO:0000256" key="2">
    <source>
        <dbReference type="ARBA" id="ARBA00012438"/>
    </source>
</evidence>
<evidence type="ECO:0000313" key="13">
    <source>
        <dbReference type="Proteomes" id="UP000253850"/>
    </source>
</evidence>
<evidence type="ECO:0000256" key="1">
    <source>
        <dbReference type="ARBA" id="ARBA00000085"/>
    </source>
</evidence>
<reference evidence="11 13" key="2">
    <citation type="submission" date="2018-07" db="EMBL/GenBank/DDBJ databases">
        <title>Complete genome of the Arcobacter bivalviorum type strain LMG 26154.</title>
        <authorList>
            <person name="Miller W.G."/>
            <person name="Yee E."/>
            <person name="Bono J.L."/>
        </authorList>
    </citation>
    <scope>NUCLEOTIDE SEQUENCE [LARGE SCALE GENOMIC DNA]</scope>
    <source>
        <strain evidence="11 13">LMG 26154</strain>
    </source>
</reference>
<dbReference type="InterPro" id="IPR036890">
    <property type="entry name" value="HATPase_C_sf"/>
</dbReference>
<organism evidence="12 14">
    <name type="scientific">Halarcobacter bivalviorum</name>
    <dbReference type="NCBI Taxonomy" id="663364"/>
    <lineage>
        <taxon>Bacteria</taxon>
        <taxon>Pseudomonadati</taxon>
        <taxon>Campylobacterota</taxon>
        <taxon>Epsilonproteobacteria</taxon>
        <taxon>Campylobacterales</taxon>
        <taxon>Arcobacteraceae</taxon>
        <taxon>Halarcobacter</taxon>
    </lineage>
</organism>
<dbReference type="InterPro" id="IPR003594">
    <property type="entry name" value="HATPase_dom"/>
</dbReference>
<keyword evidence="8" id="KW-0902">Two-component regulatory system</keyword>
<dbReference type="Proteomes" id="UP000289193">
    <property type="component" value="Unassembled WGS sequence"/>
</dbReference>
<dbReference type="InterPro" id="IPR036097">
    <property type="entry name" value="HisK_dim/P_sf"/>
</dbReference>
<evidence type="ECO:0000313" key="11">
    <source>
        <dbReference type="EMBL" id="AXH11131.1"/>
    </source>
</evidence>
<dbReference type="RefSeq" id="WP_114840412.1">
    <property type="nucleotide sequence ID" value="NZ_PDKM01000004.1"/>
</dbReference>
<dbReference type="EMBL" id="PDKM01000004">
    <property type="protein sequence ID" value="RXK09867.1"/>
    <property type="molecule type" value="Genomic_DNA"/>
</dbReference>
<sequence>MDNLNTILLYGITFGIVIMTIVYTFIRYIYSKEIFYISYCLMQVFSLSYIVTYSSLFDIPHFVEQISLLLATLLALVFAINFYEGRFVPKVANYKELIINTLLLNVVILTAFYHYVLFEYLPFTIIYAILFISVIFNIKNVGPTLIYTVGWSFLCFTLFVFDFKDFYEQKGFLDIVLVAFAIEAILFTFSVSHRYNRLEQKNENFENMLLQQSKMAKSGEMLANIAHQFRQPLNNLSYILINLKTRFEQQKLNEEYFYKKYSQAKEQLEFLSHTVEEFKEFYTPSKQKEEFLVKDAISNTLSILNEELKKRNIKYNLNFLKDENIKIFGSKNELSQVILSLVSNASDALKDIENPFIEIEVDSTAADVIINIKDNGKGINKKFQEKMFEPYFTTKEEGTGLGLYLSKLIIEKNFNGKIEYKKQKEGSIFSLLFEKTI</sequence>
<dbReference type="SMART" id="SM00387">
    <property type="entry name" value="HATPase_c"/>
    <property type="match status" value="1"/>
</dbReference>
<dbReference type="SUPFAM" id="SSF55874">
    <property type="entry name" value="ATPase domain of HSP90 chaperone/DNA topoisomerase II/histidine kinase"/>
    <property type="match status" value="1"/>
</dbReference>
<dbReference type="CDD" id="cd00082">
    <property type="entry name" value="HisKA"/>
    <property type="match status" value="1"/>
</dbReference>
<keyword evidence="7" id="KW-0067">ATP-binding</keyword>
<evidence type="ECO:0000313" key="12">
    <source>
        <dbReference type="EMBL" id="RXK09867.1"/>
    </source>
</evidence>
<feature type="transmembrane region" description="Helical" evidence="9">
    <location>
        <begin position="33"/>
        <end position="54"/>
    </location>
</feature>
<dbReference type="Pfam" id="PF07695">
    <property type="entry name" value="7TMR-DISM_7TM"/>
    <property type="match status" value="1"/>
</dbReference>
<name>A0AAX2A6I5_9BACT</name>
<feature type="transmembrane region" description="Helical" evidence="9">
    <location>
        <begin position="6"/>
        <end position="26"/>
    </location>
</feature>
<evidence type="ECO:0000256" key="3">
    <source>
        <dbReference type="ARBA" id="ARBA00022553"/>
    </source>
</evidence>
<evidence type="ECO:0000256" key="5">
    <source>
        <dbReference type="ARBA" id="ARBA00022741"/>
    </source>
</evidence>
<evidence type="ECO:0000256" key="9">
    <source>
        <dbReference type="SAM" id="Phobius"/>
    </source>
</evidence>
<dbReference type="Gene3D" id="3.30.565.10">
    <property type="entry name" value="Histidine kinase-like ATPase, C-terminal domain"/>
    <property type="match status" value="1"/>
</dbReference>
<keyword evidence="5" id="KW-0547">Nucleotide-binding</keyword>
<keyword evidence="4" id="KW-0808">Transferase</keyword>
<dbReference type="InterPro" id="IPR005467">
    <property type="entry name" value="His_kinase_dom"/>
</dbReference>
<reference evidence="12 14" key="1">
    <citation type="submission" date="2017-10" db="EMBL/GenBank/DDBJ databases">
        <title>Genomics of the genus Arcobacter.</title>
        <authorList>
            <person name="Perez-Cataluna A."/>
            <person name="Figueras M.J."/>
        </authorList>
    </citation>
    <scope>NUCLEOTIDE SEQUENCE [LARGE SCALE GENOMIC DNA]</scope>
    <source>
        <strain evidence="12 14">CECT 7835</strain>
    </source>
</reference>
<feature type="domain" description="Histidine kinase" evidence="10">
    <location>
        <begin position="224"/>
        <end position="437"/>
    </location>
</feature>
<dbReference type="PANTHER" id="PTHR43065">
    <property type="entry name" value="SENSOR HISTIDINE KINASE"/>
    <property type="match status" value="1"/>
</dbReference>
<dbReference type="PROSITE" id="PS50109">
    <property type="entry name" value="HIS_KIN"/>
    <property type="match status" value="1"/>
</dbReference>
<keyword evidence="3" id="KW-0597">Phosphoprotein</keyword>
<keyword evidence="6 12" id="KW-0418">Kinase</keyword>
<dbReference type="KEGG" id="hbv:ABIV_0091"/>
<dbReference type="InterPro" id="IPR004358">
    <property type="entry name" value="Sig_transdc_His_kin-like_C"/>
</dbReference>
<dbReference type="PRINTS" id="PR00344">
    <property type="entry name" value="BCTRLSENSOR"/>
</dbReference>
<protein>
    <recommendedName>
        <fullName evidence="2">histidine kinase</fullName>
        <ecNumber evidence="2">2.7.13.3</ecNumber>
    </recommendedName>
</protein>
<dbReference type="GO" id="GO:0000155">
    <property type="term" value="F:phosphorelay sensor kinase activity"/>
    <property type="evidence" value="ECO:0007669"/>
    <property type="project" value="InterPro"/>
</dbReference>
<dbReference type="SUPFAM" id="SSF47384">
    <property type="entry name" value="Homodimeric domain of signal transducing histidine kinase"/>
    <property type="match status" value="1"/>
</dbReference>
<evidence type="ECO:0000256" key="6">
    <source>
        <dbReference type="ARBA" id="ARBA00022777"/>
    </source>
</evidence>
<evidence type="ECO:0000256" key="7">
    <source>
        <dbReference type="ARBA" id="ARBA00022840"/>
    </source>
</evidence>